<protein>
    <recommendedName>
        <fullName evidence="3">DUF1841 domain-containing protein</fullName>
    </recommendedName>
</protein>
<dbReference type="Pfam" id="PF08897">
    <property type="entry name" value="DUF1841"/>
    <property type="match status" value="1"/>
</dbReference>
<evidence type="ECO:0000313" key="2">
    <source>
        <dbReference type="Proteomes" id="UP000029273"/>
    </source>
</evidence>
<dbReference type="OrthoDB" id="9789432at2"/>
<dbReference type="InterPro" id="IPR014993">
    <property type="entry name" value="DUF1841"/>
</dbReference>
<dbReference type="EMBL" id="JQSG02000002">
    <property type="protein sequence ID" value="OBS10052.1"/>
    <property type="molecule type" value="Genomic_DNA"/>
</dbReference>
<gene>
    <name evidence="1" type="ORF">Thpro_021102</name>
</gene>
<dbReference type="STRING" id="160660.BJI67_11635"/>
<dbReference type="Proteomes" id="UP000029273">
    <property type="component" value="Unassembled WGS sequence"/>
</dbReference>
<evidence type="ECO:0000313" key="1">
    <source>
        <dbReference type="EMBL" id="OBS10052.1"/>
    </source>
</evidence>
<proteinExistence type="predicted"/>
<comment type="caution">
    <text evidence="1">The sequence shown here is derived from an EMBL/GenBank/DDBJ whole genome shotgun (WGS) entry which is preliminary data.</text>
</comment>
<accession>A0A1A6C663</accession>
<evidence type="ECO:0008006" key="3">
    <source>
        <dbReference type="Google" id="ProtNLM"/>
    </source>
</evidence>
<sequence length="144" mass="15922">MFGNDRGQIRRYYLDAWQRHCRGEPLDPLGAQIADVIAAHPEYHALFAAGGDALERDFGPEDGTGNPFLHMGMHLAIREQVATDRPPGLAQAHRRLSLRLGGAHEAEHALMECLGTALWEAQRSGQPPDEAAYLECARRRATDV</sequence>
<organism evidence="1 2">
    <name type="scientific">Acidihalobacter prosperus</name>
    <dbReference type="NCBI Taxonomy" id="160660"/>
    <lineage>
        <taxon>Bacteria</taxon>
        <taxon>Pseudomonadati</taxon>
        <taxon>Pseudomonadota</taxon>
        <taxon>Gammaproteobacteria</taxon>
        <taxon>Chromatiales</taxon>
        <taxon>Ectothiorhodospiraceae</taxon>
        <taxon>Acidihalobacter</taxon>
    </lineage>
</organism>
<keyword evidence="2" id="KW-1185">Reference proteome</keyword>
<dbReference type="RefSeq" id="WP_038093798.1">
    <property type="nucleotide sequence ID" value="NZ_JQSG02000002.1"/>
</dbReference>
<name>A0A1A6C663_9GAMM</name>
<reference evidence="1 2" key="1">
    <citation type="journal article" date="2014" name="Genome Announc.">
        <title>Draft Genome Sequence of the Iron-Oxidizing, Acidophilic, and Halotolerant 'Thiobacillus prosperus' Type Strain DSM 5130.</title>
        <authorList>
            <person name="Ossandon F.J."/>
            <person name="Cardenas J.P."/>
            <person name="Corbett M."/>
            <person name="Quatrini R."/>
            <person name="Holmes D.S."/>
            <person name="Watkin E."/>
        </authorList>
    </citation>
    <scope>NUCLEOTIDE SEQUENCE [LARGE SCALE GENOMIC DNA]</scope>
    <source>
        <strain evidence="1 2">DSM 5130</strain>
    </source>
</reference>
<dbReference type="AlphaFoldDB" id="A0A1A6C663"/>